<feature type="transmembrane region" description="Helical" evidence="1">
    <location>
        <begin position="20"/>
        <end position="43"/>
    </location>
</feature>
<organism evidence="2 3">
    <name type="scientific">Diploptera punctata</name>
    <name type="common">Pacific beetle cockroach</name>
    <dbReference type="NCBI Taxonomy" id="6984"/>
    <lineage>
        <taxon>Eukaryota</taxon>
        <taxon>Metazoa</taxon>
        <taxon>Ecdysozoa</taxon>
        <taxon>Arthropoda</taxon>
        <taxon>Hexapoda</taxon>
        <taxon>Insecta</taxon>
        <taxon>Pterygota</taxon>
        <taxon>Neoptera</taxon>
        <taxon>Polyneoptera</taxon>
        <taxon>Dictyoptera</taxon>
        <taxon>Blattodea</taxon>
        <taxon>Blaberoidea</taxon>
        <taxon>Blaberidae</taxon>
        <taxon>Diplopterinae</taxon>
        <taxon>Diploptera</taxon>
    </lineage>
</organism>
<gene>
    <name evidence="2" type="ORF">L9F63_011455</name>
</gene>
<evidence type="ECO:0000313" key="2">
    <source>
        <dbReference type="EMBL" id="KAJ9597689.1"/>
    </source>
</evidence>
<reference evidence="2" key="2">
    <citation type="submission" date="2023-05" db="EMBL/GenBank/DDBJ databases">
        <authorList>
            <person name="Fouks B."/>
        </authorList>
    </citation>
    <scope>NUCLEOTIDE SEQUENCE</scope>
    <source>
        <strain evidence="2">Stay&amp;Tobe</strain>
        <tissue evidence="2">Testes</tissue>
    </source>
</reference>
<evidence type="ECO:0000313" key="3">
    <source>
        <dbReference type="Proteomes" id="UP001233999"/>
    </source>
</evidence>
<accession>A0AAD8EPW7</accession>
<evidence type="ECO:0000256" key="1">
    <source>
        <dbReference type="SAM" id="Phobius"/>
    </source>
</evidence>
<dbReference type="EMBL" id="JASPKZ010001590">
    <property type="protein sequence ID" value="KAJ9597689.1"/>
    <property type="molecule type" value="Genomic_DNA"/>
</dbReference>
<protein>
    <submittedName>
        <fullName evidence="2">Uncharacterized protein</fullName>
    </submittedName>
</protein>
<proteinExistence type="predicted"/>
<keyword evidence="3" id="KW-1185">Reference proteome</keyword>
<dbReference type="AlphaFoldDB" id="A0AAD8EPW7"/>
<name>A0AAD8EPW7_DIPPU</name>
<keyword evidence="1" id="KW-1133">Transmembrane helix</keyword>
<sequence length="109" mass="12406">MGRLILILSSLSTVYKHDLILLAIIIAIKFKAVIVILAAIFWFGTYSKVYEGIGGYYKSLKCPPPVIYESPHKHHDWSGHSDHRRDFHADHSVYSEHLDLELLSSVMKG</sequence>
<reference evidence="2" key="1">
    <citation type="journal article" date="2023" name="IScience">
        <title>Live-bearing cockroach genome reveals convergent evolutionary mechanisms linked to viviparity in insects and beyond.</title>
        <authorList>
            <person name="Fouks B."/>
            <person name="Harrison M.C."/>
            <person name="Mikhailova A.A."/>
            <person name="Marchal E."/>
            <person name="English S."/>
            <person name="Carruthers M."/>
            <person name="Jennings E.C."/>
            <person name="Chiamaka E.L."/>
            <person name="Frigard R.A."/>
            <person name="Pippel M."/>
            <person name="Attardo G.M."/>
            <person name="Benoit J.B."/>
            <person name="Bornberg-Bauer E."/>
            <person name="Tobe S.S."/>
        </authorList>
    </citation>
    <scope>NUCLEOTIDE SEQUENCE</scope>
    <source>
        <strain evidence="2">Stay&amp;Tobe</strain>
    </source>
</reference>
<dbReference type="Proteomes" id="UP001233999">
    <property type="component" value="Unassembled WGS sequence"/>
</dbReference>
<keyword evidence="1" id="KW-0472">Membrane</keyword>
<keyword evidence="1" id="KW-0812">Transmembrane</keyword>
<comment type="caution">
    <text evidence="2">The sequence shown here is derived from an EMBL/GenBank/DDBJ whole genome shotgun (WGS) entry which is preliminary data.</text>
</comment>